<keyword evidence="2" id="KW-1185">Reference proteome</keyword>
<protein>
    <submittedName>
        <fullName evidence="1">Uncharacterized protein</fullName>
    </submittedName>
</protein>
<evidence type="ECO:0000313" key="2">
    <source>
        <dbReference type="Proteomes" id="UP001448207"/>
    </source>
</evidence>
<reference evidence="1 2" key="1">
    <citation type="submission" date="2024-04" db="EMBL/GenBank/DDBJ databases">
        <title>Symmetric and asymmetric DNA N6-adenine methylation regulates different biological responses in Mucorales.</title>
        <authorList>
            <consortium name="Lawrence Berkeley National Laboratory"/>
            <person name="Lax C."/>
            <person name="Mondo S.J."/>
            <person name="Osorio-Concepcion M."/>
            <person name="Muszewska A."/>
            <person name="Corrochano-Luque M."/>
            <person name="Gutierrez G."/>
            <person name="Riley R."/>
            <person name="Lipzen A."/>
            <person name="Guo J."/>
            <person name="Hundley H."/>
            <person name="Amirebrahimi M."/>
            <person name="Ng V."/>
            <person name="Lorenzo-Gutierrez D."/>
            <person name="Binder U."/>
            <person name="Yang J."/>
            <person name="Song Y."/>
            <person name="Canovas D."/>
            <person name="Navarro E."/>
            <person name="Freitag M."/>
            <person name="Gabaldon T."/>
            <person name="Grigoriev I.V."/>
            <person name="Corrochano L.M."/>
            <person name="Nicolas F.E."/>
            <person name="Garre V."/>
        </authorList>
    </citation>
    <scope>NUCLEOTIDE SEQUENCE [LARGE SCALE GENOMIC DNA]</scope>
    <source>
        <strain evidence="1 2">L51</strain>
    </source>
</reference>
<proteinExistence type="predicted"/>
<evidence type="ECO:0000313" key="1">
    <source>
        <dbReference type="EMBL" id="KAL0074243.1"/>
    </source>
</evidence>
<dbReference type="Proteomes" id="UP001448207">
    <property type="component" value="Unassembled WGS sequence"/>
</dbReference>
<comment type="caution">
    <text evidence="1">The sequence shown here is derived from an EMBL/GenBank/DDBJ whole genome shotgun (WGS) entry which is preliminary data.</text>
</comment>
<name>A0ABR3AGV4_PHYBL</name>
<dbReference type="EMBL" id="JBCLYO010000043">
    <property type="protein sequence ID" value="KAL0074243.1"/>
    <property type="molecule type" value="Genomic_DNA"/>
</dbReference>
<gene>
    <name evidence="1" type="ORF">J3Q64DRAFT_1704545</name>
</gene>
<organism evidence="1 2">
    <name type="scientific">Phycomyces blakesleeanus</name>
    <dbReference type="NCBI Taxonomy" id="4837"/>
    <lineage>
        <taxon>Eukaryota</taxon>
        <taxon>Fungi</taxon>
        <taxon>Fungi incertae sedis</taxon>
        <taxon>Mucoromycota</taxon>
        <taxon>Mucoromycotina</taxon>
        <taxon>Mucoromycetes</taxon>
        <taxon>Mucorales</taxon>
        <taxon>Phycomycetaceae</taxon>
        <taxon>Phycomyces</taxon>
    </lineage>
</organism>
<sequence>MFTPASVFNIDKCAGSWDGVNASIHNYSIQSLVHPNKTILLFTSPGSEVLFNRNATVFAWARGINPDLFFGVLFPNYETRQKATTDVTTVKGSQIIAFSGFSSDSNIIKVHLYNISACQVEIDLCDPLIHAIEPYSKVIYVCAYVAQYGQLHGKAAVFLNISALSLIHPLQSLIYIGECFNASILTCFKTMLDYCCYCQQEEHLILACSTCSPHRF</sequence>
<accession>A0ABR3AGV4</accession>